<evidence type="ECO:0008006" key="3">
    <source>
        <dbReference type="Google" id="ProtNLM"/>
    </source>
</evidence>
<accession>A0A7U7JCU1</accession>
<evidence type="ECO:0000313" key="1">
    <source>
        <dbReference type="EMBL" id="CEJ16482.1"/>
    </source>
</evidence>
<dbReference type="EMBL" id="LN651281">
    <property type="protein sequence ID" value="CEJ16482.1"/>
    <property type="molecule type" value="Genomic_DNA"/>
</dbReference>
<reference evidence="1" key="2">
    <citation type="submission" date="2022-04" db="EMBL/GenBank/DDBJ databases">
        <title>Genomic draft of R. solanacearum strain IPO1609, a phylotype IIB1/biovar 2/race 3 strain isolated from potato in Europe.</title>
        <authorList>
            <person name="Boucher C."/>
            <person name="Carrere S."/>
            <person name="Dossat C."/>
            <person name="Elbaz M."/>
            <person name="Genin S."/>
            <person name="Gouzy J."/>
            <person name="Prior P."/>
            <person name="Segurens B."/>
            <person name="Wincker P."/>
        </authorList>
    </citation>
    <scope>NUCLEOTIDE SEQUENCE</scope>
    <source>
        <strain evidence="1">IPO1609</strain>
    </source>
</reference>
<keyword evidence="2" id="KW-1185">Reference proteome</keyword>
<gene>
    <name evidence="1" type="ORF">RSIPO_03179</name>
</gene>
<dbReference type="RefSeq" id="WP_020957579.1">
    <property type="nucleotide sequence ID" value="NZ_LN651281.1"/>
</dbReference>
<protein>
    <recommendedName>
        <fullName evidence="3">Apea-like HEPN domain-containing protein</fullName>
    </recommendedName>
</protein>
<evidence type="ECO:0000313" key="2">
    <source>
        <dbReference type="Proteomes" id="UP000053470"/>
    </source>
</evidence>
<name>A0A7U7JCU1_RALSL</name>
<dbReference type="Proteomes" id="UP000053470">
    <property type="component" value="Unassembled WGS sequence"/>
</dbReference>
<organism evidence="1 2">
    <name type="scientific">Ralstonia solanacearum IPO1609</name>
    <dbReference type="NCBI Taxonomy" id="564066"/>
    <lineage>
        <taxon>Bacteria</taxon>
        <taxon>Pseudomonadati</taxon>
        <taxon>Pseudomonadota</taxon>
        <taxon>Betaproteobacteria</taxon>
        <taxon>Burkholderiales</taxon>
        <taxon>Burkholderiaceae</taxon>
        <taxon>Ralstonia</taxon>
        <taxon>Ralstonia solanacearum species complex</taxon>
    </lineage>
</organism>
<proteinExistence type="predicted"/>
<reference evidence="1" key="1">
    <citation type="submission" date="2014-11" db="EMBL/GenBank/DDBJ databases">
        <authorList>
            <person name="Genoscope - CEA"/>
        </authorList>
    </citation>
    <scope>NUCLEOTIDE SEQUENCE</scope>
    <source>
        <strain evidence="1">IPO1609</strain>
    </source>
</reference>
<dbReference type="AlphaFoldDB" id="A0A7U7JCU1"/>
<sequence length="196" mass="22725">MDIHAIESFCDRWVDKAQAYRSDELEDLFDRFFTLFVAYNRFYSTAADLYRGTRDPKEAPMLQGDRREATTIMSRLIGPRRFSDVVQERPEIAGSCETISELLHNRQFFLHSTRGTKAPDLLRDAKLADDLRRYALLAVLECLYQIRCNIFHGEKEFAPRQARLLVPAITLLECIVQLSRDALREIASQHRGLDGR</sequence>